<feature type="domain" description="Acyl-CoA thioesterase-like C-terminal" evidence="4">
    <location>
        <begin position="146"/>
        <end position="282"/>
    </location>
</feature>
<dbReference type="AlphaFoldDB" id="A1U3D5"/>
<evidence type="ECO:0000256" key="2">
    <source>
        <dbReference type="ARBA" id="ARBA00022801"/>
    </source>
</evidence>
<dbReference type="Gene3D" id="2.40.160.210">
    <property type="entry name" value="Acyl-CoA thioesterase, double hotdog domain"/>
    <property type="match status" value="1"/>
</dbReference>
<dbReference type="GO" id="GO:0047617">
    <property type="term" value="F:fatty acyl-CoA hydrolase activity"/>
    <property type="evidence" value="ECO:0007669"/>
    <property type="project" value="InterPro"/>
</dbReference>
<dbReference type="InterPro" id="IPR029069">
    <property type="entry name" value="HotDog_dom_sf"/>
</dbReference>
<evidence type="ECO:0000259" key="3">
    <source>
        <dbReference type="Pfam" id="PF13622"/>
    </source>
</evidence>
<dbReference type="PANTHER" id="PTHR11066:SF34">
    <property type="entry name" value="ACYL-COENZYME A THIOESTERASE 8"/>
    <property type="match status" value="1"/>
</dbReference>
<proteinExistence type="inferred from homology"/>
<dbReference type="CDD" id="cd03444">
    <property type="entry name" value="Thioesterase_II_repeat1"/>
    <property type="match status" value="1"/>
</dbReference>
<evidence type="ECO:0000259" key="4">
    <source>
        <dbReference type="Pfam" id="PF20789"/>
    </source>
</evidence>
<dbReference type="InterPro" id="IPR049449">
    <property type="entry name" value="TesB_ACOT8-like_N"/>
</dbReference>
<protein>
    <submittedName>
        <fullName evidence="5">Acyl-CoA thioesterase II, putative</fullName>
    </submittedName>
</protein>
<dbReference type="Proteomes" id="UP000000998">
    <property type="component" value="Chromosome"/>
</dbReference>
<evidence type="ECO:0000313" key="5">
    <source>
        <dbReference type="EMBL" id="ABM19504.1"/>
    </source>
</evidence>
<gene>
    <name evidence="5" type="ordered locus">Maqu_2429</name>
</gene>
<dbReference type="PANTHER" id="PTHR11066">
    <property type="entry name" value="ACYL-COA THIOESTERASE"/>
    <property type="match status" value="1"/>
</dbReference>
<evidence type="ECO:0000256" key="1">
    <source>
        <dbReference type="ARBA" id="ARBA00006538"/>
    </source>
</evidence>
<dbReference type="InterPro" id="IPR042171">
    <property type="entry name" value="Acyl-CoA_hotdog"/>
</dbReference>
<dbReference type="HOGENOM" id="CLU_084775_1_0_6"/>
<feature type="domain" description="Acyl-CoA thioesterase-like N-terminal HotDog" evidence="3">
    <location>
        <begin position="40"/>
        <end position="125"/>
    </location>
</feature>
<dbReference type="GO" id="GO:0005829">
    <property type="term" value="C:cytosol"/>
    <property type="evidence" value="ECO:0007669"/>
    <property type="project" value="TreeGrafter"/>
</dbReference>
<dbReference type="KEGG" id="maq:Maqu_2429"/>
<evidence type="ECO:0000313" key="6">
    <source>
        <dbReference type="Proteomes" id="UP000000998"/>
    </source>
</evidence>
<dbReference type="EMBL" id="CP000514">
    <property type="protein sequence ID" value="ABM19504.1"/>
    <property type="molecule type" value="Genomic_DNA"/>
</dbReference>
<dbReference type="eggNOG" id="COG1946">
    <property type="taxonomic scope" value="Bacteria"/>
</dbReference>
<organism evidence="5 6">
    <name type="scientific">Marinobacter nauticus (strain ATCC 700491 / DSM 11845 / VT8)</name>
    <name type="common">Marinobacter aquaeolei</name>
    <dbReference type="NCBI Taxonomy" id="351348"/>
    <lineage>
        <taxon>Bacteria</taxon>
        <taxon>Pseudomonadati</taxon>
        <taxon>Pseudomonadota</taxon>
        <taxon>Gammaproteobacteria</taxon>
        <taxon>Pseudomonadales</taxon>
        <taxon>Marinobacteraceae</taxon>
        <taxon>Marinobacter</taxon>
    </lineage>
</organism>
<dbReference type="STRING" id="351348.Maqu_2429"/>
<dbReference type="GO" id="GO:0009062">
    <property type="term" value="P:fatty acid catabolic process"/>
    <property type="evidence" value="ECO:0007669"/>
    <property type="project" value="TreeGrafter"/>
</dbReference>
<dbReference type="CDD" id="cd03445">
    <property type="entry name" value="Thioesterase_II_repeat2"/>
    <property type="match status" value="1"/>
</dbReference>
<dbReference type="Pfam" id="PF13622">
    <property type="entry name" value="4HBT_3"/>
    <property type="match status" value="1"/>
</dbReference>
<dbReference type="GO" id="GO:0006637">
    <property type="term" value="P:acyl-CoA metabolic process"/>
    <property type="evidence" value="ECO:0007669"/>
    <property type="project" value="InterPro"/>
</dbReference>
<dbReference type="InterPro" id="IPR049450">
    <property type="entry name" value="ACOT8-like_C"/>
</dbReference>
<dbReference type="Pfam" id="PF20789">
    <property type="entry name" value="4HBT_3C"/>
    <property type="match status" value="1"/>
</dbReference>
<comment type="similarity">
    <text evidence="1">Belongs to the C/M/P thioester hydrolase family.</text>
</comment>
<keyword evidence="2" id="KW-0378">Hydrolase</keyword>
<dbReference type="InterPro" id="IPR003703">
    <property type="entry name" value="Acyl_CoA_thio"/>
</dbReference>
<dbReference type="SUPFAM" id="SSF54637">
    <property type="entry name" value="Thioesterase/thiol ester dehydrase-isomerase"/>
    <property type="match status" value="2"/>
</dbReference>
<accession>A1U3D5</accession>
<reference evidence="6" key="1">
    <citation type="journal article" date="2011" name="Appl. Environ. Microbiol.">
        <title>Genomic potential of Marinobacter aquaeolei, a biogeochemical 'opportunitroph'.</title>
        <authorList>
            <person name="Singer E."/>
            <person name="Webb E.A."/>
            <person name="Nelson W.C."/>
            <person name="Heidelberg J.F."/>
            <person name="Ivanova N."/>
            <person name="Pati A."/>
            <person name="Edwards K.J."/>
        </authorList>
    </citation>
    <scope>NUCLEOTIDE SEQUENCE [LARGE SCALE GENOMIC DNA]</scope>
    <source>
        <strain evidence="6">ATCC 700491 / DSM 11845 / VT8</strain>
    </source>
</reference>
<sequence>MSGFDKWCSLTGLQANEQDLKQMTFDDLLGDVRNNCEVVIPSDWGQGRATFGGLVAALVFEVMASKVADDRAMRALQVSFVGPVEPDVPARVEAEVLREGKAVSQVQGRILQNGEPRLVCLASFGGDRESAVRVAPTSAPEAVPVEQCQSLPYIPKVTPEFTRHIEMRWAFGHMPFSGKGGREMGGWMKFREAPETMTDAHIVALVDAWPPALLPHLKGPAPASSLSWALEIVHPRPVMKPDDWLLYRATIDQAGAGYGHTHAGIWTPAGELVALSRQTVTVFG</sequence>
<name>A1U3D5_MARN8</name>